<feature type="domain" description="Major facilitator superfamily (MFS) profile" evidence="6">
    <location>
        <begin position="1"/>
        <end position="379"/>
    </location>
</feature>
<dbReference type="InterPro" id="IPR051788">
    <property type="entry name" value="MFS_Transporter"/>
</dbReference>
<dbReference type="PANTHER" id="PTHR23514">
    <property type="entry name" value="BYPASS OF STOP CODON PROTEIN 6"/>
    <property type="match status" value="1"/>
</dbReference>
<sequence length="391" mass="39798">MLFGNNGFTYANVVPWLPTIKNELELSNTALGAAVAAMPLGALVLGMLAGPLINRFGSGRTAVGAGLIIAWVLPVVALAPNWPVLAAALFTIGYLDAWTDSAMNAHGLRVQRRYRRTIINTFHAVWSISGVAGGLVGATMAGLGVPMFAHMLAAAVLLTALALIAVRLLLPGDEHSERSAPTISAGPAQPSVRLSWRTTGALVALGTLLMLAAAMEDAAASWGAVYMREELAATAFLAGLPFVAASAMMTLGRLTGDRLTDRFGAVNVTRTGSLLAALGLGMALALPTPATTIIGFGLVGFGIATLFPLALAAAGELPGISSGNGVTIVGWLARAGFLCVPPLIGFISDSSSLRVGLLLIPLAGLVAALLSSSLRPRSAAPSPASPQQPGG</sequence>
<reference evidence="8" key="1">
    <citation type="journal article" date="2019" name="Int. J. Syst. Evol. Microbiol.">
        <title>The Global Catalogue of Microorganisms (GCM) 10K type strain sequencing project: providing services to taxonomists for standard genome sequencing and annotation.</title>
        <authorList>
            <consortium name="The Broad Institute Genomics Platform"/>
            <consortium name="The Broad Institute Genome Sequencing Center for Infectious Disease"/>
            <person name="Wu L."/>
            <person name="Ma J."/>
        </authorList>
    </citation>
    <scope>NUCLEOTIDE SEQUENCE [LARGE SCALE GENOMIC DNA]</scope>
    <source>
        <strain evidence="8">JCM 17137</strain>
    </source>
</reference>
<feature type="transmembrane region" description="Helical" evidence="5">
    <location>
        <begin position="326"/>
        <end position="347"/>
    </location>
</feature>
<feature type="transmembrane region" description="Helical" evidence="5">
    <location>
        <begin position="292"/>
        <end position="314"/>
    </location>
</feature>
<proteinExistence type="predicted"/>
<evidence type="ECO:0000256" key="1">
    <source>
        <dbReference type="ARBA" id="ARBA00004651"/>
    </source>
</evidence>
<name>A0ABP7EZH3_9ACTN</name>
<organism evidence="7 8">
    <name type="scientific">Salinactinospora qingdaonensis</name>
    <dbReference type="NCBI Taxonomy" id="702744"/>
    <lineage>
        <taxon>Bacteria</taxon>
        <taxon>Bacillati</taxon>
        <taxon>Actinomycetota</taxon>
        <taxon>Actinomycetes</taxon>
        <taxon>Streptosporangiales</taxon>
        <taxon>Nocardiopsidaceae</taxon>
        <taxon>Salinactinospora</taxon>
    </lineage>
</organism>
<feature type="transmembrane region" description="Helical" evidence="5">
    <location>
        <begin position="61"/>
        <end position="79"/>
    </location>
</feature>
<comment type="caution">
    <text evidence="7">The sequence shown here is derived from an EMBL/GenBank/DDBJ whole genome shotgun (WGS) entry which is preliminary data.</text>
</comment>
<evidence type="ECO:0000256" key="4">
    <source>
        <dbReference type="ARBA" id="ARBA00023136"/>
    </source>
</evidence>
<keyword evidence="2 5" id="KW-0812">Transmembrane</keyword>
<dbReference type="PROSITE" id="PS50850">
    <property type="entry name" value="MFS"/>
    <property type="match status" value="1"/>
</dbReference>
<dbReference type="PANTHER" id="PTHR23514:SF13">
    <property type="entry name" value="INNER MEMBRANE PROTEIN YBJJ"/>
    <property type="match status" value="1"/>
</dbReference>
<feature type="transmembrane region" description="Helical" evidence="5">
    <location>
        <begin position="201"/>
        <end position="225"/>
    </location>
</feature>
<comment type="subcellular location">
    <subcellularLocation>
        <location evidence="1">Cell membrane</location>
        <topology evidence="1">Multi-pass membrane protein</topology>
    </subcellularLocation>
</comment>
<feature type="transmembrane region" description="Helical" evidence="5">
    <location>
        <begin position="124"/>
        <end position="145"/>
    </location>
</feature>
<dbReference type="InterPro" id="IPR036259">
    <property type="entry name" value="MFS_trans_sf"/>
</dbReference>
<feature type="transmembrane region" description="Helical" evidence="5">
    <location>
        <begin position="151"/>
        <end position="170"/>
    </location>
</feature>
<feature type="transmembrane region" description="Helical" evidence="5">
    <location>
        <begin position="263"/>
        <end position="286"/>
    </location>
</feature>
<dbReference type="EMBL" id="BAABDD010000002">
    <property type="protein sequence ID" value="GAA3728457.1"/>
    <property type="molecule type" value="Genomic_DNA"/>
</dbReference>
<keyword evidence="8" id="KW-1185">Reference proteome</keyword>
<evidence type="ECO:0000256" key="3">
    <source>
        <dbReference type="ARBA" id="ARBA00022989"/>
    </source>
</evidence>
<feature type="transmembrane region" description="Helical" evidence="5">
    <location>
        <begin position="231"/>
        <end position="251"/>
    </location>
</feature>
<gene>
    <name evidence="7" type="ORF">GCM10022402_06410</name>
</gene>
<dbReference type="CDD" id="cd17393">
    <property type="entry name" value="MFS_MosC_like"/>
    <property type="match status" value="1"/>
</dbReference>
<accession>A0ABP7EZH3</accession>
<dbReference type="SUPFAM" id="SSF103473">
    <property type="entry name" value="MFS general substrate transporter"/>
    <property type="match status" value="1"/>
</dbReference>
<evidence type="ECO:0000256" key="5">
    <source>
        <dbReference type="SAM" id="Phobius"/>
    </source>
</evidence>
<evidence type="ECO:0000313" key="7">
    <source>
        <dbReference type="EMBL" id="GAA3728457.1"/>
    </source>
</evidence>
<protein>
    <submittedName>
        <fullName evidence="7">MFS transporter</fullName>
    </submittedName>
</protein>
<feature type="transmembrane region" description="Helical" evidence="5">
    <location>
        <begin position="30"/>
        <end position="49"/>
    </location>
</feature>
<evidence type="ECO:0000313" key="8">
    <source>
        <dbReference type="Proteomes" id="UP001500908"/>
    </source>
</evidence>
<evidence type="ECO:0000259" key="6">
    <source>
        <dbReference type="PROSITE" id="PS50850"/>
    </source>
</evidence>
<dbReference type="Pfam" id="PF07690">
    <property type="entry name" value="MFS_1"/>
    <property type="match status" value="2"/>
</dbReference>
<feature type="transmembrane region" description="Helical" evidence="5">
    <location>
        <begin position="353"/>
        <end position="370"/>
    </location>
</feature>
<evidence type="ECO:0000256" key="2">
    <source>
        <dbReference type="ARBA" id="ARBA00022692"/>
    </source>
</evidence>
<keyword evidence="3 5" id="KW-1133">Transmembrane helix</keyword>
<keyword evidence="4 5" id="KW-0472">Membrane</keyword>
<dbReference type="Gene3D" id="1.20.1250.20">
    <property type="entry name" value="MFS general substrate transporter like domains"/>
    <property type="match status" value="2"/>
</dbReference>
<dbReference type="InterPro" id="IPR020846">
    <property type="entry name" value="MFS_dom"/>
</dbReference>
<dbReference type="Proteomes" id="UP001500908">
    <property type="component" value="Unassembled WGS sequence"/>
</dbReference>
<dbReference type="InterPro" id="IPR011701">
    <property type="entry name" value="MFS"/>
</dbReference>